<dbReference type="InterPro" id="IPR001694">
    <property type="entry name" value="NADH_UbQ_OxRdtase_su1/FPO"/>
</dbReference>
<feature type="transmembrane region" description="Helical" evidence="12">
    <location>
        <begin position="104"/>
        <end position="126"/>
    </location>
</feature>
<feature type="transmembrane region" description="Helical" evidence="12">
    <location>
        <begin position="147"/>
        <end position="165"/>
    </location>
</feature>
<comment type="similarity">
    <text evidence="3 10">Belongs to the complex I subunit 1 family.</text>
</comment>
<feature type="transmembrane region" description="Helical" evidence="12">
    <location>
        <begin position="235"/>
        <end position="264"/>
    </location>
</feature>
<feature type="transmembrane region" description="Helical" evidence="12">
    <location>
        <begin position="285"/>
        <end position="304"/>
    </location>
</feature>
<dbReference type="EC" id="7.1.1.2" evidence="11"/>
<evidence type="ECO:0000256" key="10">
    <source>
        <dbReference type="RuleBase" id="RU000471"/>
    </source>
</evidence>
<dbReference type="HAMAP" id="MF_01350">
    <property type="entry name" value="NDH1_NuoH"/>
    <property type="match status" value="1"/>
</dbReference>
<name>A0A2I9LP75_9SCOR</name>
<evidence type="ECO:0000256" key="6">
    <source>
        <dbReference type="ARBA" id="ARBA00022692"/>
    </source>
</evidence>
<sequence>MILFWFISYLLILVMVLVSVAFITLLERKVLGYIQIRKGPNKVGILGLFQPFSDAIKLFIKEMSNLETYNLYPFLFSPIFGFSMALILWMLYPSFFHFLDLKWGVLFFLCCSSVSVYSILVAGWASNSKYAILGAYRGVAQTISYEVSFALILFSVLLIVSSFNMKEINNYQLYCSIGIFMLPLLMIWFSSCLAETSRTPFDFTEGESELVSGFNVEYMSVSFALIFMAEYANIILMSMMTAVLFFGPFFIVLKVMLLSFLFLWVRGSYPRFRYDKLMNLAWKMYLPLALNYVLIVLAMKMIFITY</sequence>
<dbReference type="Pfam" id="PF00146">
    <property type="entry name" value="NADHdh"/>
    <property type="match status" value="1"/>
</dbReference>
<dbReference type="InterPro" id="IPR018086">
    <property type="entry name" value="NADH_UbQ_OxRdtase_su1_CS"/>
</dbReference>
<dbReference type="GO" id="GO:0008137">
    <property type="term" value="F:NADH dehydrogenase (ubiquinone) activity"/>
    <property type="evidence" value="ECO:0007669"/>
    <property type="project" value="UniProtKB-EC"/>
</dbReference>
<keyword evidence="6 10" id="KW-0812">Transmembrane</keyword>
<keyword evidence="5" id="KW-0813">Transport</keyword>
<evidence type="ECO:0000256" key="5">
    <source>
        <dbReference type="ARBA" id="ARBA00022448"/>
    </source>
</evidence>
<evidence type="ECO:0000256" key="11">
    <source>
        <dbReference type="RuleBase" id="RU000473"/>
    </source>
</evidence>
<evidence type="ECO:0000256" key="7">
    <source>
        <dbReference type="ARBA" id="ARBA00022989"/>
    </source>
</evidence>
<dbReference type="GO" id="GO:0005743">
    <property type="term" value="C:mitochondrial inner membrane"/>
    <property type="evidence" value="ECO:0007669"/>
    <property type="project" value="UniProtKB-SubCell"/>
</dbReference>
<dbReference type="AlphaFoldDB" id="A0A2I9LP75"/>
<proteinExistence type="inferred from homology"/>
<keyword evidence="10" id="KW-0520">NAD</keyword>
<dbReference type="GO" id="GO:0009060">
    <property type="term" value="P:aerobic respiration"/>
    <property type="evidence" value="ECO:0007669"/>
    <property type="project" value="TreeGrafter"/>
</dbReference>
<evidence type="ECO:0000256" key="8">
    <source>
        <dbReference type="ARBA" id="ARBA00023075"/>
    </source>
</evidence>
<dbReference type="EMBL" id="GFWZ01000195">
    <property type="protein sequence ID" value="MBW20185.1"/>
    <property type="molecule type" value="Transcribed_RNA"/>
</dbReference>
<evidence type="ECO:0000256" key="12">
    <source>
        <dbReference type="SAM" id="Phobius"/>
    </source>
</evidence>
<feature type="transmembrane region" description="Helical" evidence="12">
    <location>
        <begin position="210"/>
        <end position="229"/>
    </location>
</feature>
<dbReference type="PROSITE" id="PS00668">
    <property type="entry name" value="COMPLEX1_ND1_2"/>
    <property type="match status" value="1"/>
</dbReference>
<keyword evidence="9 12" id="KW-0472">Membrane</keyword>
<comment type="catalytic activity">
    <reaction evidence="11">
        <text>a ubiquinone + NADH + 5 H(+)(in) = a ubiquinol + NAD(+) + 4 H(+)(out)</text>
        <dbReference type="Rhea" id="RHEA:29091"/>
        <dbReference type="Rhea" id="RHEA-COMP:9565"/>
        <dbReference type="Rhea" id="RHEA-COMP:9566"/>
        <dbReference type="ChEBI" id="CHEBI:15378"/>
        <dbReference type="ChEBI" id="CHEBI:16389"/>
        <dbReference type="ChEBI" id="CHEBI:17976"/>
        <dbReference type="ChEBI" id="CHEBI:57540"/>
        <dbReference type="ChEBI" id="CHEBI:57945"/>
        <dbReference type="EC" id="7.1.1.2"/>
    </reaction>
</comment>
<comment type="subcellular location">
    <subcellularLocation>
        <location evidence="10">Mitochondrion inner membrane</location>
        <topology evidence="10">Multi-pass membrane protein</topology>
    </subcellularLocation>
    <subcellularLocation>
        <location evidence="2">Mitochondrion membrane</location>
        <topology evidence="2">Multi-pass membrane protein</topology>
    </subcellularLocation>
</comment>
<geneLocation type="mitochondrion" evidence="13"/>
<protein>
    <recommendedName>
        <fullName evidence="4 11">NADH-ubiquinone oxidoreductase chain 1</fullName>
        <ecNumber evidence="11">7.1.1.2</ecNumber>
    </recommendedName>
</protein>
<evidence type="ECO:0000256" key="3">
    <source>
        <dbReference type="ARBA" id="ARBA00010535"/>
    </source>
</evidence>
<keyword evidence="7 12" id="KW-1133">Transmembrane helix</keyword>
<keyword evidence="8 11" id="KW-0830">Ubiquinone</keyword>
<accession>A0A2I9LP75</accession>
<dbReference type="GO" id="GO:0003954">
    <property type="term" value="F:NADH dehydrogenase activity"/>
    <property type="evidence" value="ECO:0007669"/>
    <property type="project" value="TreeGrafter"/>
</dbReference>
<dbReference type="PANTHER" id="PTHR11432:SF3">
    <property type="entry name" value="NADH-UBIQUINONE OXIDOREDUCTASE CHAIN 1"/>
    <property type="match status" value="1"/>
</dbReference>
<dbReference type="PROSITE" id="PS00667">
    <property type="entry name" value="COMPLEX1_ND1_1"/>
    <property type="match status" value="1"/>
</dbReference>
<evidence type="ECO:0000256" key="4">
    <source>
        <dbReference type="ARBA" id="ARBA00021009"/>
    </source>
</evidence>
<keyword evidence="11 13" id="KW-0496">Mitochondrion</keyword>
<comment type="function">
    <text evidence="1">Core subunit of the mitochondrial membrane respiratory chain NADH dehydrogenase (Complex I) that is believed to belong to the minimal assembly required for catalysis. Complex I functions in the transfer of electrons from NADH to the respiratory chain. The immediate electron acceptor for the enzyme is believed to be ubiquinone.</text>
</comment>
<feature type="transmembrane region" description="Helical" evidence="12">
    <location>
        <begin position="71"/>
        <end position="92"/>
    </location>
</feature>
<feature type="transmembrane region" description="Helical" evidence="12">
    <location>
        <begin position="171"/>
        <end position="189"/>
    </location>
</feature>
<evidence type="ECO:0000256" key="1">
    <source>
        <dbReference type="ARBA" id="ARBA00003257"/>
    </source>
</evidence>
<evidence type="ECO:0000313" key="13">
    <source>
        <dbReference type="EMBL" id="MBW20185.1"/>
    </source>
</evidence>
<evidence type="ECO:0000256" key="2">
    <source>
        <dbReference type="ARBA" id="ARBA00004225"/>
    </source>
</evidence>
<feature type="transmembrane region" description="Helical" evidence="12">
    <location>
        <begin position="6"/>
        <end position="26"/>
    </location>
</feature>
<organism evidence="13">
    <name type="scientific">Centruroides hentzi</name>
    <dbReference type="NCBI Taxonomy" id="88313"/>
    <lineage>
        <taxon>Eukaryota</taxon>
        <taxon>Metazoa</taxon>
        <taxon>Ecdysozoa</taxon>
        <taxon>Arthropoda</taxon>
        <taxon>Chelicerata</taxon>
        <taxon>Arachnida</taxon>
        <taxon>Scorpiones</taxon>
        <taxon>Buthida</taxon>
        <taxon>Buthoidea</taxon>
        <taxon>Buthidae</taxon>
        <taxon>Centruroides</taxon>
    </lineage>
</organism>
<evidence type="ECO:0000256" key="9">
    <source>
        <dbReference type="ARBA" id="ARBA00023136"/>
    </source>
</evidence>
<dbReference type="PANTHER" id="PTHR11432">
    <property type="entry name" value="NADH DEHYDROGENASE SUBUNIT 1"/>
    <property type="match status" value="1"/>
</dbReference>
<reference evidence="13" key="1">
    <citation type="journal article" date="2017" name="Toxicon">
        <title>Venom-gland transcriptomics and venom proteomics of the Hentz striped scorpion (Centruroides hentzi; Buthidae) reveal high toxin diversity in a harmless member of a lethal family.</title>
        <authorList>
            <person name="Ward M.J."/>
            <person name="Ellsworth S.A."/>
            <person name="Rokyta D.R."/>
        </authorList>
    </citation>
    <scope>NUCLEOTIDE SEQUENCE</scope>
    <source>
        <tissue evidence="13">Venom gland</tissue>
    </source>
</reference>